<dbReference type="PANTHER" id="PTHR15218">
    <property type="entry name" value="MD-1, MD-2 - RELATED"/>
    <property type="match status" value="1"/>
</dbReference>
<dbReference type="PANTHER" id="PTHR15218:SF0">
    <property type="entry name" value="LYMPHOCYTE ANTIGEN 96"/>
    <property type="match status" value="1"/>
</dbReference>
<dbReference type="GO" id="GO:0045087">
    <property type="term" value="P:innate immune response"/>
    <property type="evidence" value="ECO:0007669"/>
    <property type="project" value="InterPro"/>
</dbReference>
<sequence>MFNVLLLFLGFAGAETNKKHLLCSSSKFEAFYEMCDNSPLPEITVEPCALSKTNPINFTMTVIPRKNIDRLQARVQIWKDNLSVSDRKYVLCTGVDDEYDFCGALKGETLKLYRSGRAFTHQYLFEGLYTMKAHLLVGEKEELLSCFTLTLNLKAPLI</sequence>
<dbReference type="GO" id="GO:0035662">
    <property type="term" value="F:Toll-like receptor 4 binding"/>
    <property type="evidence" value="ECO:0007669"/>
    <property type="project" value="InterPro"/>
</dbReference>
<dbReference type="GO" id="GO:0031666">
    <property type="term" value="P:positive regulation of lipopolysaccharide-mediated signaling pathway"/>
    <property type="evidence" value="ECO:0007669"/>
    <property type="project" value="TreeGrafter"/>
</dbReference>
<accession>A0AAV7BDJ6</accession>
<proteinExistence type="predicted"/>
<reference evidence="2" key="1">
    <citation type="thesis" date="2020" institute="ProQuest LLC" country="789 East Eisenhower Parkway, Ann Arbor, MI, USA">
        <title>Comparative Genomics and Chromosome Evolution.</title>
        <authorList>
            <person name="Mudd A.B."/>
        </authorList>
    </citation>
    <scope>NUCLEOTIDE SEQUENCE</scope>
    <source>
        <strain evidence="2">237g6f4</strain>
        <tissue evidence="2">Blood</tissue>
    </source>
</reference>
<dbReference type="EMBL" id="WNYA01000005">
    <property type="protein sequence ID" value="KAG8570603.1"/>
    <property type="molecule type" value="Genomic_DNA"/>
</dbReference>
<dbReference type="SUPFAM" id="SSF81296">
    <property type="entry name" value="E set domains"/>
    <property type="match status" value="1"/>
</dbReference>
<protein>
    <recommendedName>
        <fullName evidence="4">Lymphocyte antigen 96</fullName>
    </recommendedName>
</protein>
<dbReference type="GO" id="GO:0046696">
    <property type="term" value="C:lipopolysaccharide receptor complex"/>
    <property type="evidence" value="ECO:0007669"/>
    <property type="project" value="TreeGrafter"/>
</dbReference>
<gene>
    <name evidence="2" type="ORF">GDO81_011345</name>
</gene>
<keyword evidence="3" id="KW-1185">Reference proteome</keyword>
<dbReference type="GO" id="GO:0001875">
    <property type="term" value="F:lipopolysaccharide immune receptor activity"/>
    <property type="evidence" value="ECO:0007669"/>
    <property type="project" value="TreeGrafter"/>
</dbReference>
<dbReference type="InterPro" id="IPR039217">
    <property type="entry name" value="LY96"/>
</dbReference>
<dbReference type="Gene3D" id="2.60.40.770">
    <property type="match status" value="1"/>
</dbReference>
<evidence type="ECO:0000256" key="1">
    <source>
        <dbReference type="SAM" id="SignalP"/>
    </source>
</evidence>
<dbReference type="Proteomes" id="UP000824782">
    <property type="component" value="Unassembled WGS sequence"/>
</dbReference>
<evidence type="ECO:0000313" key="2">
    <source>
        <dbReference type="EMBL" id="KAG8570603.1"/>
    </source>
</evidence>
<evidence type="ECO:0008006" key="4">
    <source>
        <dbReference type="Google" id="ProtNLM"/>
    </source>
</evidence>
<keyword evidence="1" id="KW-0732">Signal</keyword>
<dbReference type="GO" id="GO:0032497">
    <property type="term" value="P:detection of lipopolysaccharide"/>
    <property type="evidence" value="ECO:0007669"/>
    <property type="project" value="TreeGrafter"/>
</dbReference>
<feature type="signal peptide" evidence="1">
    <location>
        <begin position="1"/>
        <end position="16"/>
    </location>
</feature>
<dbReference type="AlphaFoldDB" id="A0AAV7BDJ6"/>
<comment type="caution">
    <text evidence="2">The sequence shown here is derived from an EMBL/GenBank/DDBJ whole genome shotgun (WGS) entry which is preliminary data.</text>
</comment>
<dbReference type="GO" id="GO:0001530">
    <property type="term" value="F:lipopolysaccharide binding"/>
    <property type="evidence" value="ECO:0007669"/>
    <property type="project" value="InterPro"/>
</dbReference>
<name>A0AAV7BDJ6_ENGPU</name>
<evidence type="ECO:0000313" key="3">
    <source>
        <dbReference type="Proteomes" id="UP000824782"/>
    </source>
</evidence>
<feature type="chain" id="PRO_5043630615" description="Lymphocyte antigen 96" evidence="1">
    <location>
        <begin position="17"/>
        <end position="158"/>
    </location>
</feature>
<organism evidence="2 3">
    <name type="scientific">Engystomops pustulosus</name>
    <name type="common">Tungara frog</name>
    <name type="synonym">Physalaemus pustulosus</name>
    <dbReference type="NCBI Taxonomy" id="76066"/>
    <lineage>
        <taxon>Eukaryota</taxon>
        <taxon>Metazoa</taxon>
        <taxon>Chordata</taxon>
        <taxon>Craniata</taxon>
        <taxon>Vertebrata</taxon>
        <taxon>Euteleostomi</taxon>
        <taxon>Amphibia</taxon>
        <taxon>Batrachia</taxon>
        <taxon>Anura</taxon>
        <taxon>Neobatrachia</taxon>
        <taxon>Hyloidea</taxon>
        <taxon>Leptodactylidae</taxon>
        <taxon>Leiuperinae</taxon>
        <taxon>Engystomops</taxon>
    </lineage>
</organism>
<dbReference type="GO" id="GO:0034142">
    <property type="term" value="P:toll-like receptor 4 signaling pathway"/>
    <property type="evidence" value="ECO:0007669"/>
    <property type="project" value="TreeGrafter"/>
</dbReference>
<dbReference type="InterPro" id="IPR014756">
    <property type="entry name" value="Ig_E-set"/>
</dbReference>